<sequence>MPERGNYDIPALREKMHEHLAENAEAYPLQLELRFPQILARLVELWGTADLDHYLNSLMVADRSDRQGFPSDAAREIFRLSVIHGALGLAPKPSGTGWMGVGDLEIDRYFEKKHSV</sequence>
<dbReference type="Proteomes" id="UP000587070">
    <property type="component" value="Unassembled WGS sequence"/>
</dbReference>
<reference evidence="1 2" key="1">
    <citation type="submission" date="2020-08" db="EMBL/GenBank/DDBJ databases">
        <title>Genome sequencing of Purple Non-Sulfur Bacteria from various extreme environments.</title>
        <authorList>
            <person name="Mayer M."/>
        </authorList>
    </citation>
    <scope>NUCLEOTIDE SEQUENCE [LARGE SCALE GENOMIC DNA]</scope>
    <source>
        <strain evidence="1 2">2761</strain>
    </source>
</reference>
<gene>
    <name evidence="1" type="ORF">GGD90_001455</name>
</gene>
<evidence type="ECO:0000313" key="1">
    <source>
        <dbReference type="EMBL" id="MBB4247089.1"/>
    </source>
</evidence>
<organism evidence="1 2">
    <name type="scientific">Rhodocyclus tenuis</name>
    <name type="common">Rhodospirillum tenue</name>
    <dbReference type="NCBI Taxonomy" id="1066"/>
    <lineage>
        <taxon>Bacteria</taxon>
        <taxon>Pseudomonadati</taxon>
        <taxon>Pseudomonadota</taxon>
        <taxon>Betaproteobacteria</taxon>
        <taxon>Rhodocyclales</taxon>
        <taxon>Rhodocyclaceae</taxon>
        <taxon>Rhodocyclus</taxon>
    </lineage>
</organism>
<dbReference type="AlphaFoldDB" id="A0A840GFT8"/>
<keyword evidence="2" id="KW-1185">Reference proteome</keyword>
<evidence type="ECO:0000313" key="2">
    <source>
        <dbReference type="Proteomes" id="UP000587070"/>
    </source>
</evidence>
<name>A0A840GFT8_RHOTE</name>
<comment type="caution">
    <text evidence="1">The sequence shown here is derived from an EMBL/GenBank/DDBJ whole genome shotgun (WGS) entry which is preliminary data.</text>
</comment>
<accession>A0A840GFT8</accession>
<dbReference type="RefSeq" id="WP_153115597.1">
    <property type="nucleotide sequence ID" value="NZ_JACIGE010000004.1"/>
</dbReference>
<dbReference type="OrthoDB" id="8905216at2"/>
<protein>
    <submittedName>
        <fullName evidence="1">Uncharacterized protein</fullName>
    </submittedName>
</protein>
<dbReference type="EMBL" id="JACIGE010000004">
    <property type="protein sequence ID" value="MBB4247089.1"/>
    <property type="molecule type" value="Genomic_DNA"/>
</dbReference>
<proteinExistence type="predicted"/>